<dbReference type="CDD" id="cd13853">
    <property type="entry name" value="CuRO_1_Tth-MCO_like"/>
    <property type="match status" value="1"/>
</dbReference>
<keyword evidence="3 7" id="KW-0560">Oxidoreductase</keyword>
<dbReference type="PANTHER" id="PTHR11709">
    <property type="entry name" value="MULTI-COPPER OXIDASE"/>
    <property type="match status" value="1"/>
</dbReference>
<evidence type="ECO:0000256" key="3">
    <source>
        <dbReference type="ARBA" id="ARBA00023002"/>
    </source>
</evidence>
<dbReference type="InterPro" id="IPR045087">
    <property type="entry name" value="Cu-oxidase_fam"/>
</dbReference>
<dbReference type="AlphaFoldDB" id="Q13FE6"/>
<dbReference type="Pfam" id="PF07731">
    <property type="entry name" value="Cu-oxidase_2"/>
    <property type="match status" value="1"/>
</dbReference>
<dbReference type="Proteomes" id="UP000001817">
    <property type="component" value="Chromosome 3"/>
</dbReference>
<evidence type="ECO:0000256" key="4">
    <source>
        <dbReference type="SAM" id="SignalP"/>
    </source>
</evidence>
<dbReference type="InterPro" id="IPR008972">
    <property type="entry name" value="Cupredoxin"/>
</dbReference>
<dbReference type="STRING" id="266265.Bxe_C1337"/>
<evidence type="ECO:0000259" key="5">
    <source>
        <dbReference type="Pfam" id="PF07731"/>
    </source>
</evidence>
<dbReference type="KEGG" id="bxe:Bxe_C1337"/>
<dbReference type="GO" id="GO:0005507">
    <property type="term" value="F:copper ion binding"/>
    <property type="evidence" value="ECO:0007669"/>
    <property type="project" value="InterPro"/>
</dbReference>
<protein>
    <submittedName>
        <fullName evidence="7">Multicopper oxidase</fullName>
        <ecNumber evidence="7">1.10.3.3</ecNumber>
    </submittedName>
</protein>
<evidence type="ECO:0000313" key="7">
    <source>
        <dbReference type="EMBL" id="ABE37193.1"/>
    </source>
</evidence>
<dbReference type="PATRIC" id="fig|266265.5.peg.9090"/>
<dbReference type="KEGG" id="bxb:DR64_8474"/>
<dbReference type="Gene3D" id="2.60.40.420">
    <property type="entry name" value="Cupredoxins - blue copper proteins"/>
    <property type="match status" value="3"/>
</dbReference>
<dbReference type="PANTHER" id="PTHR11709:SF518">
    <property type="entry name" value="MULTICOPPER OXIDASE"/>
    <property type="match status" value="1"/>
</dbReference>
<accession>Q13FE6</accession>
<organism evidence="7 8">
    <name type="scientific">Paraburkholderia xenovorans (strain LB400)</name>
    <dbReference type="NCBI Taxonomy" id="266265"/>
    <lineage>
        <taxon>Bacteria</taxon>
        <taxon>Pseudomonadati</taxon>
        <taxon>Pseudomonadota</taxon>
        <taxon>Betaproteobacteria</taxon>
        <taxon>Burkholderiales</taxon>
        <taxon>Burkholderiaceae</taxon>
        <taxon>Paraburkholderia</taxon>
    </lineage>
</organism>
<dbReference type="InterPro" id="IPR011706">
    <property type="entry name" value="Cu-oxidase_C"/>
</dbReference>
<keyword evidence="8" id="KW-1185">Reference proteome</keyword>
<sequence>MRSTRWFAAVAACAALFCWLPALGQQPGDARSFVDLGHPANAIQAGTAGTASAPLFAHPDCGASVYAFAGTTSLTLNVGYATYRLYNPSTNAYDTLKMRAYNGCPMGPTINVAPGGQFNVHLANHLPPESAATCPPNPAHNTPHCFNTVNLHTHGMHVSPSGHSDNVFVELPPGTSFDYAYQIPRNHPSGTFWYHSHEHGSTAIDVTSGMEGVLIVRGNRTAAQRAANDGIADIDTILRDGQFNVPFREHVFLFQQIEYGCFDNSSPAAAPLADPTTFEWICPQGTVGELRNYTHQLAFVADPRPGYAGQFNTTWAISGRYTQINGKVQPIFPAANDRVPAGEIRRLRLVHGGNRDTINFKIVRANLAAPGGTNGVNSEADLDAVTAQATALLAGKRSKASQATTLDTLCSGELVKQVEIAVDGITRNAMVEKDVTTLDPGYRSDVLVAFPRPGLYCMLDEAAEASATINYRPNAGNVKDRRLLAFARVGPGTNIPDYTPDGDGHSKYWQYVRNRLVDANPDLPADVLADLRKLDTHVFAPHQPIEGPVNVKAPTVFDVTVSGGAPQFTINGETYDPSRVDYTATLGSTDEWRLTAGPAGGHVFHIHVNPFEIVDIQNPGGVSIFDTNGACTAQEIATGDLEYCTLHGVFLDTLYLKPGYTVVMRTRYEDFTGEFVMHCHILDHEDSGMMQNVEIVSPTTAFISRLTSPIAAAGERVESWARRALGRQPDVDLALSAPLCRAGSAYAPLQPLRRSSAERLRDRS</sequence>
<dbReference type="GO" id="GO:0008447">
    <property type="term" value="F:L-ascorbate oxidase activity"/>
    <property type="evidence" value="ECO:0007669"/>
    <property type="project" value="UniProtKB-EC"/>
</dbReference>
<feature type="chain" id="PRO_5004182277" evidence="4">
    <location>
        <begin position="25"/>
        <end position="764"/>
    </location>
</feature>
<evidence type="ECO:0000313" key="8">
    <source>
        <dbReference type="Proteomes" id="UP000001817"/>
    </source>
</evidence>
<feature type="domain" description="Plastocyanin-like" evidence="5">
    <location>
        <begin position="549"/>
        <end position="694"/>
    </location>
</feature>
<comment type="subcellular location">
    <subcellularLocation>
        <location evidence="1">Periplasm</location>
    </subcellularLocation>
</comment>
<dbReference type="GO" id="GO:0042597">
    <property type="term" value="C:periplasmic space"/>
    <property type="evidence" value="ECO:0007669"/>
    <property type="project" value="UniProtKB-SubCell"/>
</dbReference>
<dbReference type="eggNOG" id="COG2132">
    <property type="taxonomic scope" value="Bacteria"/>
</dbReference>
<keyword evidence="4" id="KW-0732">Signal</keyword>
<feature type="domain" description="Plastocyanin-like" evidence="6">
    <location>
        <begin position="147"/>
        <end position="219"/>
    </location>
</feature>
<keyword evidence="2" id="KW-0479">Metal-binding</keyword>
<dbReference type="OrthoDB" id="9757546at2"/>
<evidence type="ECO:0000256" key="2">
    <source>
        <dbReference type="ARBA" id="ARBA00022723"/>
    </source>
</evidence>
<reference evidence="7 8" key="1">
    <citation type="journal article" date="2006" name="Proc. Natl. Acad. Sci. U.S.A.">
        <title>Burkholderia xenovorans LB400 harbors a multi-replicon, 9.73-Mbp genome shaped for versatility.</title>
        <authorList>
            <person name="Chain P.S."/>
            <person name="Denef V.J."/>
            <person name="Konstantinidis K.T."/>
            <person name="Vergez L.M."/>
            <person name="Agullo L."/>
            <person name="Reyes V.L."/>
            <person name="Hauser L."/>
            <person name="Cordova M."/>
            <person name="Gomez L."/>
            <person name="Gonzalez M."/>
            <person name="Land M."/>
            <person name="Lao V."/>
            <person name="Larimer F."/>
            <person name="LiPuma J.J."/>
            <person name="Mahenthiralingam E."/>
            <person name="Malfatti S.A."/>
            <person name="Marx C.J."/>
            <person name="Parnell J.J."/>
            <person name="Ramette A."/>
            <person name="Richardson P."/>
            <person name="Seeger M."/>
            <person name="Smith D."/>
            <person name="Spilker T."/>
            <person name="Sul W.J."/>
            <person name="Tsoi T.V."/>
            <person name="Ulrich L.E."/>
            <person name="Zhulin I.B."/>
            <person name="Tiedje J.M."/>
        </authorList>
    </citation>
    <scope>NUCLEOTIDE SEQUENCE [LARGE SCALE GENOMIC DNA]</scope>
    <source>
        <strain evidence="7 8">LB400</strain>
    </source>
</reference>
<dbReference type="RefSeq" id="WP_011494419.1">
    <property type="nucleotide sequence ID" value="NC_007953.1"/>
</dbReference>
<dbReference type="SUPFAM" id="SSF49503">
    <property type="entry name" value="Cupredoxins"/>
    <property type="match status" value="3"/>
</dbReference>
<feature type="signal peptide" evidence="4">
    <location>
        <begin position="1"/>
        <end position="24"/>
    </location>
</feature>
<evidence type="ECO:0000256" key="1">
    <source>
        <dbReference type="ARBA" id="ARBA00004418"/>
    </source>
</evidence>
<evidence type="ECO:0000259" key="6">
    <source>
        <dbReference type="Pfam" id="PF07732"/>
    </source>
</evidence>
<proteinExistence type="predicted"/>
<dbReference type="EMBL" id="CP000272">
    <property type="protein sequence ID" value="ABE37193.1"/>
    <property type="molecule type" value="Genomic_DNA"/>
</dbReference>
<dbReference type="InterPro" id="IPR002355">
    <property type="entry name" value="Cu_oxidase_Cu_BS"/>
</dbReference>
<dbReference type="EC" id="1.10.3.3" evidence="7"/>
<dbReference type="Pfam" id="PF07732">
    <property type="entry name" value="Cu-oxidase_3"/>
    <property type="match status" value="1"/>
</dbReference>
<dbReference type="CDD" id="cd13900">
    <property type="entry name" value="CuRO_3_Tth-MCO_like"/>
    <property type="match status" value="1"/>
</dbReference>
<dbReference type="InterPro" id="IPR011707">
    <property type="entry name" value="Cu-oxidase-like_N"/>
</dbReference>
<dbReference type="PROSITE" id="PS00080">
    <property type="entry name" value="MULTICOPPER_OXIDASE2"/>
    <property type="match status" value="1"/>
</dbReference>
<gene>
    <name evidence="7" type="ORF">Bxe_C1337</name>
</gene>
<name>Q13FE6_PARXL</name>